<proteinExistence type="predicted"/>
<gene>
    <name evidence="3" type="ORF">GIB67_039816</name>
</gene>
<dbReference type="AlphaFoldDB" id="A0A7J7P357"/>
<evidence type="ECO:0000256" key="2">
    <source>
        <dbReference type="SAM" id="MobiDB-lite"/>
    </source>
</evidence>
<feature type="region of interest" description="Disordered" evidence="2">
    <location>
        <begin position="193"/>
        <end position="220"/>
    </location>
</feature>
<organism evidence="3 4">
    <name type="scientific">Kingdonia uniflora</name>
    <dbReference type="NCBI Taxonomy" id="39325"/>
    <lineage>
        <taxon>Eukaryota</taxon>
        <taxon>Viridiplantae</taxon>
        <taxon>Streptophyta</taxon>
        <taxon>Embryophyta</taxon>
        <taxon>Tracheophyta</taxon>
        <taxon>Spermatophyta</taxon>
        <taxon>Magnoliopsida</taxon>
        <taxon>Ranunculales</taxon>
        <taxon>Circaeasteraceae</taxon>
        <taxon>Kingdonia</taxon>
    </lineage>
</organism>
<name>A0A7J7P357_9MAGN</name>
<evidence type="ECO:0000313" key="4">
    <source>
        <dbReference type="Proteomes" id="UP000541444"/>
    </source>
</evidence>
<accession>A0A7J7P357</accession>
<evidence type="ECO:0000313" key="3">
    <source>
        <dbReference type="EMBL" id="KAF6173865.1"/>
    </source>
</evidence>
<protein>
    <submittedName>
        <fullName evidence="3">Uncharacterized protein</fullName>
    </submittedName>
</protein>
<evidence type="ECO:0000256" key="1">
    <source>
        <dbReference type="SAM" id="Coils"/>
    </source>
</evidence>
<feature type="coiled-coil region" evidence="1">
    <location>
        <begin position="825"/>
        <end position="852"/>
    </location>
</feature>
<sequence>MRCWRKTRRRGSRLRSTIDALRKIGYCNGEGGPSLEMESHATVNLNTCYHRWNLVEAFENALDKLAKEDMRAVDIETILRGEESYPFCHCIESVIVAGERDRRDNRTRYTKNHYKGKRKDVPVKRDDMDTYPEEPSFQKMRGNIKAFLHSSIKPQSVADRGRSISRERKSSNFERSPSMLCDLIKKDKVFSSEMHSKNSNPSNKFVVSASSEESSSSDRTMDEPVVIVTVTAENPSVSPGRDVGLHARDETGQFFNYPENVDVATKFLQYKKSLDEEWGDYVMNAGLCFRTLVRLSGRRGRISLLFKPGRIWVEYSPNVFQNGIMNALKSCPGQLNVCLLTYCELLTLFVAVLPEPNPKVVADTSILFDIISREGSELNKVLGELGIRREKRLNSVVKKVQQGHQKQAMVASGSAYADVMEIPSYAIDIRASSKDVNLEVEEQEALDLATRDPIRLDTQIRSSISQLSVTWKLVAEVLKLAAANHGKLVRQHDTEKAALQEQFEQEKVLHREQFEKEKVLRREQLGKEDATTKQEVEDEAKKVVDIAVTSQNKLIQAFYFWGLSKEDVDLALAGKYGKIVFPGDDASPVAEQSLASPVDDDPTKEEVVHLRGKVIEMEKALSRARDSINRTQQGQRAMRILFFNIKKKDRKIHAQLEIDLRHACDELERCKGHNACLETEKVEFARLLQNSDKRVTFLEACLLDTQQHLQVSQSHLKKKITPKRVKRAADTDHERQMADVIAFYGGELERVENEFRRYILSCGKDMKECIQGNEVFEELHTNYKESQRMMDAGEAEINYSREVDNKLHRLKQEMVYSVQITKQYRGSLLQEKKSLEARCKDLDDELNKVKTEFYEATFFTAENVMLRAMAMFHADVEKF</sequence>
<dbReference type="EMBL" id="JACGCM010000309">
    <property type="protein sequence ID" value="KAF6173865.1"/>
    <property type="molecule type" value="Genomic_DNA"/>
</dbReference>
<keyword evidence="1" id="KW-0175">Coiled coil</keyword>
<comment type="caution">
    <text evidence="3">The sequence shown here is derived from an EMBL/GenBank/DDBJ whole genome shotgun (WGS) entry which is preliminary data.</text>
</comment>
<keyword evidence="4" id="KW-1185">Reference proteome</keyword>
<reference evidence="3 4" key="1">
    <citation type="journal article" date="2020" name="IScience">
        <title>Genome Sequencing of the Endangered Kingdonia uniflora (Circaeasteraceae, Ranunculales) Reveals Potential Mechanisms of Evolutionary Specialization.</title>
        <authorList>
            <person name="Sun Y."/>
            <person name="Deng T."/>
            <person name="Zhang A."/>
            <person name="Moore M.J."/>
            <person name="Landis J.B."/>
            <person name="Lin N."/>
            <person name="Zhang H."/>
            <person name="Zhang X."/>
            <person name="Huang J."/>
            <person name="Zhang X."/>
            <person name="Sun H."/>
            <person name="Wang H."/>
        </authorList>
    </citation>
    <scope>NUCLEOTIDE SEQUENCE [LARGE SCALE GENOMIC DNA]</scope>
    <source>
        <strain evidence="3">TB1705</strain>
        <tissue evidence="3">Leaf</tissue>
    </source>
</reference>
<dbReference type="Proteomes" id="UP000541444">
    <property type="component" value="Unassembled WGS sequence"/>
</dbReference>